<dbReference type="EC" id="1.1.1.-" evidence="3"/>
<dbReference type="NCBIfam" id="NF006110">
    <property type="entry name" value="PRK08261.1"/>
    <property type="match status" value="1"/>
</dbReference>
<dbReference type="FunFam" id="3.40.50.720:FF:000338">
    <property type="entry name" value="3-oxoacyl-ACP reductase FabG"/>
    <property type="match status" value="1"/>
</dbReference>
<dbReference type="EMBL" id="LT837803">
    <property type="protein sequence ID" value="SMB27299.1"/>
    <property type="molecule type" value="Genomic_DNA"/>
</dbReference>
<dbReference type="InterPro" id="IPR036291">
    <property type="entry name" value="NAD(P)-bd_dom_sf"/>
</dbReference>
<dbReference type="Pfam" id="PF13561">
    <property type="entry name" value="adh_short_C2"/>
    <property type="match status" value="1"/>
</dbReference>
<gene>
    <name evidence="3" type="ORF">SDENCHOL_20356</name>
</gene>
<dbReference type="RefSeq" id="WP_154716869.1">
    <property type="nucleotide sequence ID" value="NZ_LT837803.1"/>
</dbReference>
<comment type="similarity">
    <text evidence="1">Belongs to the short-chain dehydrogenases/reductases (SDR) family.</text>
</comment>
<dbReference type="SUPFAM" id="SSF51735">
    <property type="entry name" value="NAD(P)-binding Rossmann-fold domains"/>
    <property type="match status" value="1"/>
</dbReference>
<accession>A0A7Z7MVF7</accession>
<proteinExistence type="inferred from homology"/>
<dbReference type="PROSITE" id="PS00061">
    <property type="entry name" value="ADH_SHORT"/>
    <property type="match status" value="1"/>
</dbReference>
<dbReference type="PRINTS" id="PR00080">
    <property type="entry name" value="SDRFAMILY"/>
</dbReference>
<dbReference type="InterPro" id="IPR002347">
    <property type="entry name" value="SDR_fam"/>
</dbReference>
<evidence type="ECO:0000313" key="3">
    <source>
        <dbReference type="EMBL" id="SMB27299.1"/>
    </source>
</evidence>
<dbReference type="InterPro" id="IPR057326">
    <property type="entry name" value="KR_dom"/>
</dbReference>
<keyword evidence="4" id="KW-1185">Reference proteome</keyword>
<dbReference type="GO" id="GO:0016616">
    <property type="term" value="F:oxidoreductase activity, acting on the CH-OH group of donors, NAD or NADP as acceptor"/>
    <property type="evidence" value="ECO:0007669"/>
    <property type="project" value="UniProtKB-ARBA"/>
</dbReference>
<name>A0A7Z7MVF7_9PROT</name>
<dbReference type="PANTHER" id="PTHR42760">
    <property type="entry name" value="SHORT-CHAIN DEHYDROGENASES/REDUCTASES FAMILY MEMBER"/>
    <property type="match status" value="1"/>
</dbReference>
<dbReference type="SMART" id="SM00822">
    <property type="entry name" value="PKS_KR"/>
    <property type="match status" value="1"/>
</dbReference>
<organism evidence="3 4">
    <name type="scientific">Sterolibacterium denitrificans</name>
    <dbReference type="NCBI Taxonomy" id="157592"/>
    <lineage>
        <taxon>Bacteria</taxon>
        <taxon>Pseudomonadati</taxon>
        <taxon>Pseudomonadota</taxon>
        <taxon>Betaproteobacteria</taxon>
        <taxon>Nitrosomonadales</taxon>
        <taxon>Sterolibacteriaceae</taxon>
        <taxon>Sterolibacterium</taxon>
    </lineage>
</organism>
<sequence>MTDKYMQFANSTLGSKLVGLVGLPRPPVLERYRPDVKAPLIKGSIVLGSAGNGRLLEAVVGVLAAIKANVLAHGEAPDWIGAANQAGLMTGRFVPPARGGKQGERIKALVFDASRINESSQLVALHRFFHDTVRSLDRCGRVIILGRPPESCSTPRQITAQRALEGMTRSLGKEIRRGCTAQLVYVAEGAEGNIESTLRFLLSPRSAYVSAQVVRIAGNATPFPVADWLQPLAGQTALVTGVSRGIGASIAEVLARDGAKVICVDVPQAEAELAAVARKLDGIALPLDVTAADAPQKMVAAAQAQGGIDIIVHNAGITRDKTIANMKQELWDLVINVNLSAQERINDALLAAEAIKRNGRIVCVSSISGIAGNLGQTNYAVSKAGVIGMVNSMSVSPLLRERGITINAVAPGFIETQMTDAIPFTIRTAARLMNSMNQGGQPIDVAETIAWFACPASTGISGNVVRVCGQSLIGA</sequence>
<feature type="domain" description="Ketoreductase" evidence="2">
    <location>
        <begin position="235"/>
        <end position="412"/>
    </location>
</feature>
<reference evidence="3" key="1">
    <citation type="submission" date="2017-03" db="EMBL/GenBank/DDBJ databases">
        <authorList>
            <consortium name="AG Boll"/>
        </authorList>
    </citation>
    <scope>NUCLEOTIDE SEQUENCE [LARGE SCALE GENOMIC DNA]</scope>
    <source>
        <strain evidence="3">Chol</strain>
    </source>
</reference>
<dbReference type="PRINTS" id="PR00081">
    <property type="entry name" value="GDHRDH"/>
</dbReference>
<dbReference type="AlphaFoldDB" id="A0A7Z7MVF7"/>
<evidence type="ECO:0000259" key="2">
    <source>
        <dbReference type="SMART" id="SM00822"/>
    </source>
</evidence>
<keyword evidence="3" id="KW-0560">Oxidoreductase</keyword>
<dbReference type="Gene3D" id="3.40.50.720">
    <property type="entry name" value="NAD(P)-binding Rossmann-like Domain"/>
    <property type="match status" value="2"/>
</dbReference>
<protein>
    <submittedName>
        <fullName evidence="3">Short-chain dehydrogenase</fullName>
        <ecNumber evidence="3">1.1.1.-</ecNumber>
    </submittedName>
</protein>
<evidence type="ECO:0000256" key="1">
    <source>
        <dbReference type="ARBA" id="ARBA00006484"/>
    </source>
</evidence>
<dbReference type="Proteomes" id="UP000242886">
    <property type="component" value="Chromosome SDENCHOL"/>
</dbReference>
<dbReference type="PANTHER" id="PTHR42760:SF78">
    <property type="entry name" value="3-OXOACYL-[ACYL-CARRIER-PROTEIN] REDUCTASE [NADH]"/>
    <property type="match status" value="1"/>
</dbReference>
<evidence type="ECO:0000313" key="4">
    <source>
        <dbReference type="Proteomes" id="UP000242886"/>
    </source>
</evidence>
<dbReference type="InterPro" id="IPR020904">
    <property type="entry name" value="Sc_DH/Rdtase_CS"/>
</dbReference>